<keyword evidence="1" id="KW-0472">Membrane</keyword>
<gene>
    <name evidence="2" type="ORF">ACFQBT_00870</name>
</gene>
<evidence type="ECO:0008006" key="4">
    <source>
        <dbReference type="Google" id="ProtNLM"/>
    </source>
</evidence>
<name>A0ABW2AN58_9MICO</name>
<dbReference type="EMBL" id="JBHSWJ010000002">
    <property type="protein sequence ID" value="MFC6712480.1"/>
    <property type="molecule type" value="Genomic_DNA"/>
</dbReference>
<accession>A0ABW2AN58</accession>
<organism evidence="2 3">
    <name type="scientific">Branchiibius cervicis</name>
    <dbReference type="NCBI Taxonomy" id="908252"/>
    <lineage>
        <taxon>Bacteria</taxon>
        <taxon>Bacillati</taxon>
        <taxon>Actinomycetota</taxon>
        <taxon>Actinomycetes</taxon>
        <taxon>Micrococcales</taxon>
        <taxon>Dermacoccaceae</taxon>
        <taxon>Branchiibius</taxon>
    </lineage>
</organism>
<evidence type="ECO:0000313" key="2">
    <source>
        <dbReference type="EMBL" id="MFC6712480.1"/>
    </source>
</evidence>
<proteinExistence type="predicted"/>
<sequence>MSTSPVAKDQRSSFINARTIAAAVIVVLALIFIFSNTASATLRFLGLHWSMPGWVWFIVLFAAGVIAGSLWPWLTLKRRMGWG</sequence>
<keyword evidence="1" id="KW-1133">Transmembrane helix</keyword>
<feature type="transmembrane region" description="Helical" evidence="1">
    <location>
        <begin position="20"/>
        <end position="42"/>
    </location>
</feature>
<protein>
    <recommendedName>
        <fullName evidence="4">DUF1049 domain-containing protein</fullName>
    </recommendedName>
</protein>
<evidence type="ECO:0000313" key="3">
    <source>
        <dbReference type="Proteomes" id="UP001596356"/>
    </source>
</evidence>
<comment type="caution">
    <text evidence="2">The sequence shown here is derived from an EMBL/GenBank/DDBJ whole genome shotgun (WGS) entry which is preliminary data.</text>
</comment>
<keyword evidence="3" id="KW-1185">Reference proteome</keyword>
<keyword evidence="1" id="KW-0812">Transmembrane</keyword>
<dbReference type="Proteomes" id="UP001596356">
    <property type="component" value="Unassembled WGS sequence"/>
</dbReference>
<reference evidence="3" key="1">
    <citation type="journal article" date="2019" name="Int. J. Syst. Evol. Microbiol.">
        <title>The Global Catalogue of Microorganisms (GCM) 10K type strain sequencing project: providing services to taxonomists for standard genome sequencing and annotation.</title>
        <authorList>
            <consortium name="The Broad Institute Genomics Platform"/>
            <consortium name="The Broad Institute Genome Sequencing Center for Infectious Disease"/>
            <person name="Wu L."/>
            <person name="Ma J."/>
        </authorList>
    </citation>
    <scope>NUCLEOTIDE SEQUENCE [LARGE SCALE GENOMIC DNA]</scope>
    <source>
        <strain evidence="3">NBRC 106593</strain>
    </source>
</reference>
<evidence type="ECO:0000256" key="1">
    <source>
        <dbReference type="SAM" id="Phobius"/>
    </source>
</evidence>
<dbReference type="RefSeq" id="WP_377819948.1">
    <property type="nucleotide sequence ID" value="NZ_JBHSWJ010000002.1"/>
</dbReference>
<feature type="transmembrane region" description="Helical" evidence="1">
    <location>
        <begin position="54"/>
        <end position="74"/>
    </location>
</feature>